<evidence type="ECO:0000313" key="6">
    <source>
        <dbReference type="Proteomes" id="UP001226574"/>
    </source>
</evidence>
<accession>A0ABU1B9P8</accession>
<keyword evidence="6" id="KW-1185">Reference proteome</keyword>
<evidence type="ECO:0000256" key="2">
    <source>
        <dbReference type="PROSITE-ProRule" id="PRU01091"/>
    </source>
</evidence>
<dbReference type="PROSITE" id="PS51755">
    <property type="entry name" value="OMPR_PHOB"/>
    <property type="match status" value="1"/>
</dbReference>
<evidence type="ECO:0000256" key="3">
    <source>
        <dbReference type="SAM" id="Phobius"/>
    </source>
</evidence>
<dbReference type="InterPro" id="IPR011042">
    <property type="entry name" value="6-blade_b-propeller_TolB-like"/>
</dbReference>
<keyword evidence="1 2" id="KW-0238">DNA-binding</keyword>
<dbReference type="EMBL" id="JAVIFY010000003">
    <property type="protein sequence ID" value="MDQ9091076.1"/>
    <property type="molecule type" value="Genomic_DNA"/>
</dbReference>
<dbReference type="Gene3D" id="1.10.10.10">
    <property type="entry name" value="Winged helix-like DNA-binding domain superfamily/Winged helix DNA-binding domain"/>
    <property type="match status" value="1"/>
</dbReference>
<evidence type="ECO:0000313" key="5">
    <source>
        <dbReference type="EMBL" id="MDQ9091076.1"/>
    </source>
</evidence>
<gene>
    <name evidence="5" type="ORF">RC083_05645</name>
</gene>
<dbReference type="Pfam" id="PF00486">
    <property type="entry name" value="Trans_reg_C"/>
    <property type="match status" value="1"/>
</dbReference>
<name>A0ABU1B9P8_PSEHA</name>
<keyword evidence="3" id="KW-1133">Transmembrane helix</keyword>
<dbReference type="RefSeq" id="WP_309038572.1">
    <property type="nucleotide sequence ID" value="NZ_JAVIFY010000003.1"/>
</dbReference>
<reference evidence="5 6" key="1">
    <citation type="submission" date="2023-08" db="EMBL/GenBank/DDBJ databases">
        <title>Pseudoalteromonas haloplanktis LL1 genome.</title>
        <authorList>
            <person name="Wu S."/>
        </authorList>
    </citation>
    <scope>NUCLEOTIDE SEQUENCE [LARGE SCALE GENOMIC DNA]</scope>
    <source>
        <strain evidence="5 6">LL1</strain>
    </source>
</reference>
<dbReference type="InterPro" id="IPR016032">
    <property type="entry name" value="Sig_transdc_resp-reg_C-effctor"/>
</dbReference>
<dbReference type="Proteomes" id="UP001226574">
    <property type="component" value="Unassembled WGS sequence"/>
</dbReference>
<comment type="caution">
    <text evidence="5">The sequence shown here is derived from an EMBL/GenBank/DDBJ whole genome shotgun (WGS) entry which is preliminary data.</text>
</comment>
<dbReference type="InterPro" id="IPR001867">
    <property type="entry name" value="OmpR/PhoB-type_DNA-bd"/>
</dbReference>
<feature type="DNA-binding region" description="OmpR/PhoB-type" evidence="2">
    <location>
        <begin position="1"/>
        <end position="78"/>
    </location>
</feature>
<keyword evidence="3" id="KW-0812">Transmembrane</keyword>
<protein>
    <submittedName>
        <fullName evidence="5">Winged helix-turn-helix domain-containing protein</fullName>
    </submittedName>
</protein>
<dbReference type="SMART" id="SM00862">
    <property type="entry name" value="Trans_reg_C"/>
    <property type="match status" value="1"/>
</dbReference>
<keyword evidence="3" id="KW-0472">Membrane</keyword>
<dbReference type="SUPFAM" id="SSF46894">
    <property type="entry name" value="C-terminal effector domain of the bipartite response regulators"/>
    <property type="match status" value="1"/>
</dbReference>
<dbReference type="InterPro" id="IPR036388">
    <property type="entry name" value="WH-like_DNA-bd_sf"/>
</dbReference>
<feature type="domain" description="OmpR/PhoB-type" evidence="4">
    <location>
        <begin position="1"/>
        <end position="78"/>
    </location>
</feature>
<proteinExistence type="predicted"/>
<evidence type="ECO:0000256" key="1">
    <source>
        <dbReference type="ARBA" id="ARBA00023125"/>
    </source>
</evidence>
<evidence type="ECO:0000259" key="4">
    <source>
        <dbReference type="PROSITE" id="PS51755"/>
    </source>
</evidence>
<sequence>MHGRTQLLEPKVMTMLIVLCEHANSIISAEELFKQVWPHSIYSPNSVRRNIALLRKALCDDDKKLIKTHPKRGYSLQAIISSLSSPADAKIYTKPKVNNHKIARYVTVLCTFIFLVITWVIWQNTPASQQTVNNLKPITASKAIEHYMRVSPNHDHMAIIRSESHQGTDKHIYIKDLKRKKTWKITKEAQNYTYLAWRNANSLVYSASHDSGIEFGQILLDDGLQSTQQTQLIRRSDISWNSPFFIDKKQQLFYLANINASEHSRNVTLYQHNLISGEVRKLLTPNDTFKPYKISLSPQQNKLAVIGFNADSISVVKTFDIKTTQFEMIKALDHNWYFLTWQQDQQSLLLSNGKDLSLLHVSGDWQPISYNNYHFLQYIQAVAGKLYFLERRTDEDLYLANRTDVSNIKTISDSNNVDTSAAVSPNEQMVTYISSKNGIPQLFLKELDSNNESIIFDNHAQELALAPPVWLNNTHLISALNNRPFVISLLGNNVNIKWVDNLLGIPLIVLENDDTFIYVDKSAQGDWLYTYNLSTTQKQPLHEQLNARQLFKNEQQQLISASNNTIENISTKTKLITVPGAKLRVFPSKNGIYYRSFKSNKYQLGFYGYKSEDVKPQHELATLCEQVCDQLQAVSDSYYVLSKKVSQADILSLEISHEE</sequence>
<dbReference type="SUPFAM" id="SSF82171">
    <property type="entry name" value="DPP6 N-terminal domain-like"/>
    <property type="match status" value="1"/>
</dbReference>
<organism evidence="5 6">
    <name type="scientific">Pseudoalteromonas haloplanktis</name>
    <name type="common">Alteromonas haloplanktis</name>
    <dbReference type="NCBI Taxonomy" id="228"/>
    <lineage>
        <taxon>Bacteria</taxon>
        <taxon>Pseudomonadati</taxon>
        <taxon>Pseudomonadota</taxon>
        <taxon>Gammaproteobacteria</taxon>
        <taxon>Alteromonadales</taxon>
        <taxon>Pseudoalteromonadaceae</taxon>
        <taxon>Pseudoalteromonas</taxon>
    </lineage>
</organism>
<dbReference type="CDD" id="cd00383">
    <property type="entry name" value="trans_reg_C"/>
    <property type="match status" value="1"/>
</dbReference>
<dbReference type="Gene3D" id="2.120.10.30">
    <property type="entry name" value="TolB, C-terminal domain"/>
    <property type="match status" value="2"/>
</dbReference>
<feature type="transmembrane region" description="Helical" evidence="3">
    <location>
        <begin position="102"/>
        <end position="122"/>
    </location>
</feature>